<proteinExistence type="predicted"/>
<feature type="compositionally biased region" description="Basic and acidic residues" evidence="1">
    <location>
        <begin position="44"/>
        <end position="60"/>
    </location>
</feature>
<feature type="transmembrane region" description="Helical" evidence="2">
    <location>
        <begin position="1101"/>
        <end position="1120"/>
    </location>
</feature>
<organism evidence="4 5">
    <name type="scientific">Friedmanniomyces endolithicus</name>
    <dbReference type="NCBI Taxonomy" id="329885"/>
    <lineage>
        <taxon>Eukaryota</taxon>
        <taxon>Fungi</taxon>
        <taxon>Dikarya</taxon>
        <taxon>Ascomycota</taxon>
        <taxon>Pezizomycotina</taxon>
        <taxon>Dothideomycetes</taxon>
        <taxon>Dothideomycetidae</taxon>
        <taxon>Mycosphaerellales</taxon>
        <taxon>Teratosphaeriaceae</taxon>
        <taxon>Friedmanniomyces</taxon>
    </lineage>
</organism>
<feature type="compositionally biased region" description="Polar residues" evidence="1">
    <location>
        <begin position="721"/>
        <end position="745"/>
    </location>
</feature>
<feature type="compositionally biased region" description="Polar residues" evidence="1">
    <location>
        <begin position="309"/>
        <end position="322"/>
    </location>
</feature>
<accession>A0AAN6L339</accession>
<dbReference type="PANTHER" id="PTHR38426">
    <property type="entry name" value="MAINTENANCE OF TELOMERE CAPPING PROTEIN 4"/>
    <property type="match status" value="1"/>
</dbReference>
<feature type="compositionally biased region" description="Basic and acidic residues" evidence="1">
    <location>
        <begin position="471"/>
        <end position="483"/>
    </location>
</feature>
<reference evidence="4" key="2">
    <citation type="submission" date="2023-06" db="EMBL/GenBank/DDBJ databases">
        <title>Black Yeasts Isolated from many extreme environments.</title>
        <authorList>
            <person name="Coleine C."/>
            <person name="Stajich J.E."/>
            <person name="Selbmann L."/>
        </authorList>
    </citation>
    <scope>NUCLEOTIDE SEQUENCE</scope>
    <source>
        <strain evidence="4">CCFEE 5200</strain>
    </source>
</reference>
<feature type="compositionally biased region" description="Basic residues" evidence="1">
    <location>
        <begin position="920"/>
        <end position="931"/>
    </location>
</feature>
<keyword evidence="2" id="KW-0472">Membrane</keyword>
<evidence type="ECO:0000313" key="5">
    <source>
        <dbReference type="Proteomes" id="UP001175353"/>
    </source>
</evidence>
<evidence type="ECO:0000313" key="3">
    <source>
        <dbReference type="EMBL" id="KAK0314287.1"/>
    </source>
</evidence>
<evidence type="ECO:0000256" key="2">
    <source>
        <dbReference type="SAM" id="Phobius"/>
    </source>
</evidence>
<dbReference type="PANTHER" id="PTHR38426:SF1">
    <property type="entry name" value="MAINTENANCE OF TELOMERE CAPPING PROTEIN 4"/>
    <property type="match status" value="1"/>
</dbReference>
<name>A0AAN6L339_9PEZI</name>
<feature type="compositionally biased region" description="Basic and acidic residues" evidence="1">
    <location>
        <begin position="853"/>
        <end position="862"/>
    </location>
</feature>
<protein>
    <submittedName>
        <fullName evidence="4">Uncharacterized protein</fullName>
    </submittedName>
</protein>
<feature type="compositionally biased region" description="Basic and acidic residues" evidence="1">
    <location>
        <begin position="323"/>
        <end position="334"/>
    </location>
</feature>
<feature type="region of interest" description="Disordered" evidence="1">
    <location>
        <begin position="908"/>
        <end position="933"/>
    </location>
</feature>
<dbReference type="Proteomes" id="UP001175353">
    <property type="component" value="Unassembled WGS sequence"/>
</dbReference>
<evidence type="ECO:0000313" key="4">
    <source>
        <dbReference type="EMBL" id="KAK1014175.1"/>
    </source>
</evidence>
<sequence>MSSSGEPAATVPTISVAASDVSFTRISNRNGESSSRTGSRSSRSTRESRGDGRKSADDSAARGSQHTHNSHDTMERENASVGRRGRSSGGFLLDSGVTNGSPRASDLPHRSGKRKAQNGYLHVDKRRNLASRFSVDGSVPGSPLSREVSLDAEVMDPQQRQATSRAPSMDPAQLVQMALDLSESRRRGVSGGLQLPSPARIGRRSSGLRPADTMRQASRQRQRASYAANEPTRQSSARYSVEPGQDGTQDEETSQDSIEHGVPRTFTPATLSRAQRARKYFELASEHRRLLQYLPPLKPDADAHGNHTLVATNTSGSANRQTSRADHSVDDQHSLGRPYNPLQALRNRRLRNRERQTLPAPPDTWQDIEVVRRWIDDVETATEQDEHRHTLDRVELPKYEGDNGVSAVTPESGKGHRKTDTASTVITRPENGWSIEPAELLADTYWIEKGHHKGILEGRGGSPILARTARRSMDRPRQSRDTARSSNEYQKTADEDDKVSFLKRAHRGPLLSIRRPKILPRSGSTSSASTDGGRSVPQLGHGMEEYENIGPLEKHMQHLIAKYEEDHWDSQSTQLPVAHNIKERSRRDTSLQENGRVSSDTARQHRRAKSADGRAGSADGVISRVATNETLSPAVSGFRSSLDVDRSSRQHQSTFARQKAKLHNLPLFRGHSKERNGVDRTDFANAGNTPLSSAEYGPELLPRMSRESARPASVHRHRTNDSIASVQRQGTGTSTDSAKEASSTVGRLLKGGRIGELVRNEGARLGDRIRGRDKLEDNGLETASESSDSGDDDSHRKSFGDDEPSPRTSVDQSRTKPKYFLPNLPTFRSPMARAGATTSGSLDSDPIARQQRAQKEAGRSTRFDLLAPPRIQLPLDEDELGTNMSNRYIDTDRKKSYGFLGAAASNGSSVSFAESSHTGRVPRPKSQRQRHWSISDKPHSVQLDKVSARDVARVKALLLSSGVKAREIQRRANSHRDRPLPLYAKISENIGEDFRNVPRKEEHLVASHLLAEHLSTILSDFEQSLDRFQNSTVKQLSSQLDDLGRKAADQLTTTVHDTSDDADAFIAELTTKVPQDVKRVDDAIDEILRERRRQFRLLRRAGFKLLEWLVLGIMWWVWFVVVLFNMGRRVVVGVLVFLKWLLWF</sequence>
<dbReference type="EMBL" id="JASUXU010000055">
    <property type="protein sequence ID" value="KAK0314287.1"/>
    <property type="molecule type" value="Genomic_DNA"/>
</dbReference>
<feature type="region of interest" description="Disordered" evidence="1">
    <location>
        <begin position="400"/>
        <end position="421"/>
    </location>
</feature>
<feature type="region of interest" description="Disordered" evidence="1">
    <location>
        <begin position="638"/>
        <end position="747"/>
    </location>
</feature>
<gene>
    <name evidence="3" type="ORF">LTR82_013004</name>
    <name evidence="4" type="ORF">LTR91_001038</name>
</gene>
<feature type="compositionally biased region" description="Basic and acidic residues" evidence="1">
    <location>
        <begin position="580"/>
        <end position="590"/>
    </location>
</feature>
<feature type="compositionally biased region" description="Low complexity" evidence="1">
    <location>
        <begin position="27"/>
        <end position="42"/>
    </location>
</feature>
<feature type="compositionally biased region" description="Low complexity" evidence="1">
    <location>
        <begin position="215"/>
        <end position="228"/>
    </location>
</feature>
<feature type="region of interest" description="Disordered" evidence="1">
    <location>
        <begin position="458"/>
        <end position="541"/>
    </location>
</feature>
<keyword evidence="2" id="KW-1133">Transmembrane helix</keyword>
<feature type="compositionally biased region" description="Polar residues" evidence="1">
    <location>
        <begin position="591"/>
        <end position="601"/>
    </location>
</feature>
<reference evidence="3" key="1">
    <citation type="submission" date="2021-12" db="EMBL/GenBank/DDBJ databases">
        <title>Black yeast isolated from Biological Soil Crust.</title>
        <authorList>
            <person name="Kurbessoian T."/>
        </authorList>
    </citation>
    <scope>NUCLEOTIDE SEQUENCE</scope>
    <source>
        <strain evidence="3">CCFEE 5208</strain>
    </source>
</reference>
<feature type="region of interest" description="Disordered" evidence="1">
    <location>
        <begin position="297"/>
        <end position="339"/>
    </location>
</feature>
<feature type="compositionally biased region" description="Low complexity" evidence="1">
    <location>
        <begin position="521"/>
        <end position="535"/>
    </location>
</feature>
<feature type="region of interest" description="Disordered" evidence="1">
    <location>
        <begin position="567"/>
        <end position="621"/>
    </location>
</feature>
<feature type="compositionally biased region" description="Basic and acidic residues" evidence="1">
    <location>
        <begin position="671"/>
        <end position="682"/>
    </location>
</feature>
<feature type="compositionally biased region" description="Basic and acidic residues" evidence="1">
    <location>
        <begin position="69"/>
        <end position="78"/>
    </location>
</feature>
<keyword evidence="5" id="KW-1185">Reference proteome</keyword>
<dbReference type="AlphaFoldDB" id="A0AAN6L339"/>
<feature type="region of interest" description="Disordered" evidence="1">
    <location>
        <begin position="1"/>
        <end position="271"/>
    </location>
</feature>
<dbReference type="EMBL" id="JAUJLE010000004">
    <property type="protein sequence ID" value="KAK1014175.1"/>
    <property type="molecule type" value="Genomic_DNA"/>
</dbReference>
<dbReference type="Proteomes" id="UP001168146">
    <property type="component" value="Unassembled WGS sequence"/>
</dbReference>
<keyword evidence="2" id="KW-0812">Transmembrane</keyword>
<feature type="region of interest" description="Disordered" evidence="1">
    <location>
        <begin position="774"/>
        <end position="862"/>
    </location>
</feature>
<feature type="compositionally biased region" description="Polar residues" evidence="1">
    <location>
        <begin position="908"/>
        <end position="918"/>
    </location>
</feature>
<dbReference type="InterPro" id="IPR038769">
    <property type="entry name" value="MTC4"/>
</dbReference>
<comment type="caution">
    <text evidence="4">The sequence shown here is derived from an EMBL/GenBank/DDBJ whole genome shotgun (WGS) entry which is preliminary data.</text>
</comment>
<evidence type="ECO:0000256" key="1">
    <source>
        <dbReference type="SAM" id="MobiDB-lite"/>
    </source>
</evidence>